<keyword evidence="2" id="KW-1185">Reference proteome</keyword>
<evidence type="ECO:0000313" key="1">
    <source>
        <dbReference type="EMBL" id="OLU02641.1"/>
    </source>
</evidence>
<proteinExistence type="predicted"/>
<evidence type="ECO:0000313" key="2">
    <source>
        <dbReference type="Proteomes" id="UP000186756"/>
    </source>
</evidence>
<gene>
    <name evidence="1" type="ORF">BVK86_14310</name>
</gene>
<accession>A0A1Q9WV39</accession>
<name>A0A1Q9WV39_PSERE</name>
<dbReference type="AlphaFoldDB" id="A0A1Q9WV39"/>
<comment type="caution">
    <text evidence="1">The sequence shown here is derived from an EMBL/GenBank/DDBJ whole genome shotgun (WGS) entry which is preliminary data.</text>
</comment>
<dbReference type="EMBL" id="MSTQ01000007">
    <property type="protein sequence ID" value="OLU02641.1"/>
    <property type="molecule type" value="Genomic_DNA"/>
</dbReference>
<dbReference type="Proteomes" id="UP000186756">
    <property type="component" value="Unassembled WGS sequence"/>
</dbReference>
<protein>
    <submittedName>
        <fullName evidence="1">Uncharacterized protein</fullName>
    </submittedName>
</protein>
<organism evidence="1 2">
    <name type="scientific">Pseudomonas reinekei</name>
    <dbReference type="NCBI Taxonomy" id="395598"/>
    <lineage>
        <taxon>Bacteria</taxon>
        <taxon>Pseudomonadati</taxon>
        <taxon>Pseudomonadota</taxon>
        <taxon>Gammaproteobacteria</taxon>
        <taxon>Pseudomonadales</taxon>
        <taxon>Pseudomonadaceae</taxon>
        <taxon>Pseudomonas</taxon>
    </lineage>
</organism>
<reference evidence="1" key="1">
    <citation type="submission" date="2017-01" db="EMBL/GenBank/DDBJ databases">
        <authorList>
            <person name="Poblete-Castro I."/>
        </authorList>
    </citation>
    <scope>NUCLEOTIDE SEQUENCE [LARGE SCALE GENOMIC DNA]</scope>
    <source>
        <strain evidence="1">MT1</strain>
    </source>
</reference>
<sequence length="71" mass="7998">MHDVRLLGDIVHTPGVRNVRVSSMKIRYLRKSFALEDRLLKGNTGTSGRKAVQYMETDRSGVTAIKRPASR</sequence>